<dbReference type="Proteomes" id="UP000632195">
    <property type="component" value="Unassembled WGS sequence"/>
</dbReference>
<dbReference type="Pfam" id="PF01022">
    <property type="entry name" value="HTH_5"/>
    <property type="match status" value="1"/>
</dbReference>
<dbReference type="SMART" id="SM00347">
    <property type="entry name" value="HTH_MARR"/>
    <property type="match status" value="1"/>
</dbReference>
<dbReference type="EMBL" id="BMNY01000001">
    <property type="protein sequence ID" value="GGM66755.1"/>
    <property type="molecule type" value="Genomic_DNA"/>
</dbReference>
<dbReference type="PANTHER" id="PTHR38600">
    <property type="entry name" value="TRANSCRIPTIONAL REGULATORY PROTEIN"/>
    <property type="match status" value="1"/>
</dbReference>
<evidence type="ECO:0000259" key="1">
    <source>
        <dbReference type="SMART" id="SM00347"/>
    </source>
</evidence>
<dbReference type="CDD" id="cd00090">
    <property type="entry name" value="HTH_ARSR"/>
    <property type="match status" value="1"/>
</dbReference>
<reference evidence="3" key="2">
    <citation type="submission" date="2022-09" db="EMBL/GenBank/DDBJ databases">
        <authorList>
            <person name="Sun Q."/>
            <person name="Ohkuma M."/>
        </authorList>
    </citation>
    <scope>NUCLEOTIDE SEQUENCE</scope>
    <source>
        <strain evidence="3">JCM 13583</strain>
    </source>
</reference>
<evidence type="ECO:0000259" key="2">
    <source>
        <dbReference type="SMART" id="SM00418"/>
    </source>
</evidence>
<accession>A0AA37F8M3</accession>
<dbReference type="InterPro" id="IPR036388">
    <property type="entry name" value="WH-like_DNA-bd_sf"/>
</dbReference>
<feature type="domain" description="HTH arsR-type" evidence="2">
    <location>
        <begin position="8"/>
        <end position="90"/>
    </location>
</feature>
<protein>
    <recommendedName>
        <fullName evidence="5">Transcriptional regulator</fullName>
    </recommendedName>
</protein>
<sequence length="222" mass="25147">MDNQGFEDSLTTLFGPVKAEILRELSTSERSAGSLSELLGINKTAVKEHLETLEKKGYIRSYFKHQSSGRPGKFYELTEKGMELFPKRYAEFSALLLQEVERELGQERLNAILSRMADRLVESVGWSGNLDEGTTREGKIRKLGEFVSMLNRLGYYARLEIGEDCVRIVRHNCIFYELAKASNRFICSSLEREVISKGLSSKARISETFSDGGKRCVVEIDL</sequence>
<dbReference type="PANTHER" id="PTHR38600:SF2">
    <property type="entry name" value="SLL0088 PROTEIN"/>
    <property type="match status" value="1"/>
</dbReference>
<dbReference type="AlphaFoldDB" id="A0AA37F8M3"/>
<proteinExistence type="predicted"/>
<dbReference type="SUPFAM" id="SSF46785">
    <property type="entry name" value="Winged helix' DNA-binding domain"/>
    <property type="match status" value="1"/>
</dbReference>
<reference evidence="3" key="1">
    <citation type="journal article" date="2014" name="Int. J. Syst. Evol. Microbiol.">
        <title>Complete genome sequence of Corynebacterium casei LMG S-19264T (=DSM 44701T), isolated from a smear-ripened cheese.</title>
        <authorList>
            <consortium name="US DOE Joint Genome Institute (JGI-PGF)"/>
            <person name="Walter F."/>
            <person name="Albersmeier A."/>
            <person name="Kalinowski J."/>
            <person name="Ruckert C."/>
        </authorList>
    </citation>
    <scope>NUCLEOTIDE SEQUENCE</scope>
    <source>
        <strain evidence="3">JCM 13583</strain>
    </source>
</reference>
<feature type="domain" description="HTH marR-type" evidence="1">
    <location>
        <begin position="7"/>
        <end position="109"/>
    </location>
</feature>
<gene>
    <name evidence="3" type="ORF">GCM10007108_01190</name>
</gene>
<name>A0AA37F8M3_9ARCH</name>
<keyword evidence="4" id="KW-1185">Reference proteome</keyword>
<dbReference type="SMART" id="SM00418">
    <property type="entry name" value="HTH_ARSR"/>
    <property type="match status" value="1"/>
</dbReference>
<evidence type="ECO:0000313" key="3">
    <source>
        <dbReference type="EMBL" id="GGM66755.1"/>
    </source>
</evidence>
<dbReference type="InterPro" id="IPR000835">
    <property type="entry name" value="HTH_MarR-typ"/>
</dbReference>
<dbReference type="RefSeq" id="WP_188679430.1">
    <property type="nucleotide sequence ID" value="NZ_BMNY01000001.1"/>
</dbReference>
<dbReference type="GO" id="GO:0003700">
    <property type="term" value="F:DNA-binding transcription factor activity"/>
    <property type="evidence" value="ECO:0007669"/>
    <property type="project" value="InterPro"/>
</dbReference>
<evidence type="ECO:0008006" key="5">
    <source>
        <dbReference type="Google" id="ProtNLM"/>
    </source>
</evidence>
<dbReference type="Gene3D" id="1.10.10.10">
    <property type="entry name" value="Winged helix-like DNA-binding domain superfamily/Winged helix DNA-binding domain"/>
    <property type="match status" value="1"/>
</dbReference>
<dbReference type="InterPro" id="IPR001845">
    <property type="entry name" value="HTH_ArsR_DNA-bd_dom"/>
</dbReference>
<evidence type="ECO:0000313" key="4">
    <source>
        <dbReference type="Proteomes" id="UP000632195"/>
    </source>
</evidence>
<dbReference type="InterPro" id="IPR036390">
    <property type="entry name" value="WH_DNA-bd_sf"/>
</dbReference>
<organism evidence="3 4">
    <name type="scientific">Thermogymnomonas acidicola</name>
    <dbReference type="NCBI Taxonomy" id="399579"/>
    <lineage>
        <taxon>Archaea</taxon>
        <taxon>Methanobacteriati</taxon>
        <taxon>Thermoplasmatota</taxon>
        <taxon>Thermoplasmata</taxon>
        <taxon>Thermoplasmatales</taxon>
        <taxon>Thermogymnomonas</taxon>
    </lineage>
</organism>
<dbReference type="InterPro" id="IPR011991">
    <property type="entry name" value="ArsR-like_HTH"/>
</dbReference>
<comment type="caution">
    <text evidence="3">The sequence shown here is derived from an EMBL/GenBank/DDBJ whole genome shotgun (WGS) entry which is preliminary data.</text>
</comment>